<dbReference type="AlphaFoldDB" id="I3V463"/>
<dbReference type="EMBL" id="CP003588">
    <property type="protein sequence ID" value="AFK72534.1"/>
    <property type="molecule type" value="Genomic_DNA"/>
</dbReference>
<dbReference type="KEGG" id="ppi:YSA_10641"/>
<evidence type="ECO:0000313" key="3">
    <source>
        <dbReference type="Proteomes" id="UP000005268"/>
    </source>
</evidence>
<accession>I3V463</accession>
<evidence type="ECO:0000256" key="1">
    <source>
        <dbReference type="SAM" id="MobiDB-lite"/>
    </source>
</evidence>
<proteinExistence type="predicted"/>
<dbReference type="Proteomes" id="UP000005268">
    <property type="component" value="Chromosome"/>
</dbReference>
<gene>
    <name evidence="2" type="ORF">YSA_10641</name>
</gene>
<name>I3V463_PSEPU</name>
<organism evidence="2 3">
    <name type="scientific">Pseudomonas putida ND6</name>
    <dbReference type="NCBI Taxonomy" id="231023"/>
    <lineage>
        <taxon>Bacteria</taxon>
        <taxon>Pseudomonadati</taxon>
        <taxon>Pseudomonadota</taxon>
        <taxon>Gammaproteobacteria</taxon>
        <taxon>Pseudomonadales</taxon>
        <taxon>Pseudomonadaceae</taxon>
        <taxon>Pseudomonas</taxon>
    </lineage>
</organism>
<feature type="region of interest" description="Disordered" evidence="1">
    <location>
        <begin position="1"/>
        <end position="37"/>
    </location>
</feature>
<protein>
    <submittedName>
        <fullName evidence="2">Uncharacterized protein</fullName>
    </submittedName>
</protein>
<evidence type="ECO:0000313" key="2">
    <source>
        <dbReference type="EMBL" id="AFK72534.1"/>
    </source>
</evidence>
<reference evidence="2 3" key="1">
    <citation type="journal article" date="2012" name="J. Bacteriol.">
        <title>Complete Genome Sequence of the Naphthalene-Degrading Pseudomonas putida Strain ND6.</title>
        <authorList>
            <person name="Li S."/>
            <person name="Zhao H."/>
            <person name="Li Y."/>
            <person name="Niu S."/>
            <person name="Cai B."/>
        </authorList>
    </citation>
    <scope>NUCLEOTIDE SEQUENCE [LARGE SCALE GENOMIC DNA]</scope>
    <source>
        <strain evidence="2 3">ND6</strain>
    </source>
</reference>
<sequence>MTVMTATTAHKAVGRGDQNNNDTECLAYGKPPAERAQ</sequence>
<dbReference type="HOGENOM" id="CLU_3347519_0_0_6"/>